<feature type="chain" id="PRO_5005602608" evidence="1">
    <location>
        <begin position="21"/>
        <end position="247"/>
    </location>
</feature>
<protein>
    <submittedName>
        <fullName evidence="2">Uncharacterized protein</fullName>
    </submittedName>
</protein>
<dbReference type="EMBL" id="JWZX01000611">
    <property type="protein sequence ID" value="KOO36615.1"/>
    <property type="molecule type" value="Genomic_DNA"/>
</dbReference>
<accession>A0A0M0KCQ8</accession>
<organism evidence="2 3">
    <name type="scientific">Chrysochromulina tobinii</name>
    <dbReference type="NCBI Taxonomy" id="1460289"/>
    <lineage>
        <taxon>Eukaryota</taxon>
        <taxon>Haptista</taxon>
        <taxon>Haptophyta</taxon>
        <taxon>Prymnesiophyceae</taxon>
        <taxon>Prymnesiales</taxon>
        <taxon>Chrysochromulinaceae</taxon>
        <taxon>Chrysochromulina</taxon>
    </lineage>
</organism>
<sequence length="247" mass="27204">MGGSVTIFIVALTLGGRANALQLTSRANTLTTPNSLRVIEKVHAITSEHIYLGDTNVKMQRPNGLHLEPGLIEGDGKIFWTVDSGATAICIPVEDEWMLDRVTDARPNIGVEAADGIQLSVKTVGIINADGRLPGKIGIETYEVKGGHWVKNEELSYPTMSRVLVTQGLKRGTRLAGVGPLKRDGHWTYFNEDNSASLEDCLKLKNGRYALFTNDPKHYEIVFRVAPLPGIEEARMSRDWTRRPELG</sequence>
<dbReference type="AlphaFoldDB" id="A0A0M0KCQ8"/>
<evidence type="ECO:0000313" key="3">
    <source>
        <dbReference type="Proteomes" id="UP000037460"/>
    </source>
</evidence>
<feature type="signal peptide" evidence="1">
    <location>
        <begin position="1"/>
        <end position="20"/>
    </location>
</feature>
<evidence type="ECO:0000313" key="2">
    <source>
        <dbReference type="EMBL" id="KOO36615.1"/>
    </source>
</evidence>
<proteinExistence type="predicted"/>
<name>A0A0M0KCQ8_9EUKA</name>
<dbReference type="Proteomes" id="UP000037460">
    <property type="component" value="Unassembled WGS sequence"/>
</dbReference>
<keyword evidence="3" id="KW-1185">Reference proteome</keyword>
<comment type="caution">
    <text evidence="2">The sequence shown here is derived from an EMBL/GenBank/DDBJ whole genome shotgun (WGS) entry which is preliminary data.</text>
</comment>
<reference evidence="3" key="1">
    <citation type="journal article" date="2015" name="PLoS Genet.">
        <title>Genome Sequence and Transcriptome Analyses of Chrysochromulina tobin: Metabolic Tools for Enhanced Algal Fitness in the Prominent Order Prymnesiales (Haptophyceae).</title>
        <authorList>
            <person name="Hovde B.T."/>
            <person name="Deodato C.R."/>
            <person name="Hunsperger H.M."/>
            <person name="Ryken S.A."/>
            <person name="Yost W."/>
            <person name="Jha R.K."/>
            <person name="Patterson J."/>
            <person name="Monnat R.J. Jr."/>
            <person name="Barlow S.B."/>
            <person name="Starkenburg S.R."/>
            <person name="Cattolico R.A."/>
        </authorList>
    </citation>
    <scope>NUCLEOTIDE SEQUENCE</scope>
    <source>
        <strain evidence="3">CCMP291</strain>
    </source>
</reference>
<evidence type="ECO:0000256" key="1">
    <source>
        <dbReference type="SAM" id="SignalP"/>
    </source>
</evidence>
<keyword evidence="1" id="KW-0732">Signal</keyword>
<gene>
    <name evidence="2" type="ORF">Ctob_016361</name>
</gene>